<comment type="caution">
    <text evidence="1">The sequence shown here is derived from an EMBL/GenBank/DDBJ whole genome shotgun (WGS) entry which is preliminary data.</text>
</comment>
<dbReference type="RefSeq" id="WP_405254300.1">
    <property type="nucleotide sequence ID" value="NZ_JBJGWE010000004.1"/>
</dbReference>
<organism evidence="1 2">
    <name type="scientific">Capnocytophaga stomatis</name>
    <dbReference type="NCBI Taxonomy" id="1848904"/>
    <lineage>
        <taxon>Bacteria</taxon>
        <taxon>Pseudomonadati</taxon>
        <taxon>Bacteroidota</taxon>
        <taxon>Flavobacteriia</taxon>
        <taxon>Flavobacteriales</taxon>
        <taxon>Flavobacteriaceae</taxon>
        <taxon>Capnocytophaga</taxon>
    </lineage>
</organism>
<dbReference type="Proteomes" id="UP001622370">
    <property type="component" value="Unassembled WGS sequence"/>
</dbReference>
<gene>
    <name evidence="1" type="ORF">ACI76L_07315</name>
</gene>
<keyword evidence="2" id="KW-1185">Reference proteome</keyword>
<dbReference type="InterPro" id="IPR036249">
    <property type="entry name" value="Thioredoxin-like_sf"/>
</dbReference>
<dbReference type="EMBL" id="JBJGWJ010000004">
    <property type="protein sequence ID" value="MFK8293587.1"/>
    <property type="molecule type" value="Genomic_DNA"/>
</dbReference>
<evidence type="ECO:0008006" key="3">
    <source>
        <dbReference type="Google" id="ProtNLM"/>
    </source>
</evidence>
<evidence type="ECO:0000313" key="2">
    <source>
        <dbReference type="Proteomes" id="UP001622370"/>
    </source>
</evidence>
<dbReference type="Gene3D" id="3.40.30.10">
    <property type="entry name" value="Glutaredoxin"/>
    <property type="match status" value="1"/>
</dbReference>
<protein>
    <recommendedName>
        <fullName evidence="3">Outer membrane protein beta-barrel domain-containing protein</fullName>
    </recommendedName>
</protein>
<reference evidence="1 2" key="1">
    <citation type="journal article" date="2016" name="Sci. Rep.">
        <title>Whole genome sequencing identifies a novel species of the genus Capnocytophaga isolated from dog and cat bite wounds in humans.</title>
        <authorList>
            <person name="Zangenah S."/>
            <person name="Abbasi N."/>
            <person name="Andersson A.F."/>
            <person name="Bergman P."/>
        </authorList>
    </citation>
    <scope>NUCLEOTIDE SEQUENCE [LARGE SCALE GENOMIC DNA]</scope>
    <source>
        <strain evidence="1 2">W5</strain>
    </source>
</reference>
<sequence length="439" mass="50982">MNIKGKFLLVTLYLVSAYVYPQKVIEKFWDNHSLILGTIEKIILTDSTTVFHFIKTAREEEDTFKLPENLFIWTELDSLQYGLQKVEGITYDEIPMEKGKQIKYQLFFEPLPETSKSVQLAYYEDKNTIKGFKRIIREISGINSLQKSDDISESESIFSKLSFEKALKKAKEEDKKILLFFYDTYFSDYKVFEDCIFINKDVKAKLQEKYIVLKMNTNRKEANLLDKVYPGRGMRKLIILSSDGTLINNYSGDIKVKDFLRFIELEKLQEEKIFKTSHSKMLWFRLGARVMLMNSYISDYSSRMRTSVSSDIYLSTTFNGWYFFRTGLGFSSKGSCDTPINYLKMPLEFGVALHKGYLFDSPFTLRVVGGPYYALRVNKSNLGIAKSDYGFRFALAPNIGEHSELSLSLYYDYGMKDLFKNIEGFQRNHSFGIGISLTM</sequence>
<dbReference type="SUPFAM" id="SSF52833">
    <property type="entry name" value="Thioredoxin-like"/>
    <property type="match status" value="1"/>
</dbReference>
<name>A0ABW8QC01_9FLAO</name>
<accession>A0ABW8QC01</accession>
<proteinExistence type="predicted"/>
<evidence type="ECO:0000313" key="1">
    <source>
        <dbReference type="EMBL" id="MFK8293587.1"/>
    </source>
</evidence>